<feature type="region of interest" description="Disordered" evidence="1">
    <location>
        <begin position="1"/>
        <end position="24"/>
    </location>
</feature>
<sequence>MLGWAALTGCSSDESPSSPASSAASVVKSGASDLASAASSAAASAVTAAASSAEAAASSALEDVKGGLDAKSDVTLGSVAVGSNNKAEVPVTVTNHDSKSRSYTIVVNFKDQSGNLLDVAVLEVADVAAGKTAHATAKSNRDLTGTVTAEVSNALRY</sequence>
<gene>
    <name evidence="2" type="ORF">OG699_26060</name>
</gene>
<organism evidence="2">
    <name type="scientific">Streptomyces sp. NBC_01393</name>
    <dbReference type="NCBI Taxonomy" id="2903851"/>
    <lineage>
        <taxon>Bacteria</taxon>
        <taxon>Bacillati</taxon>
        <taxon>Actinomycetota</taxon>
        <taxon>Actinomycetes</taxon>
        <taxon>Kitasatosporales</taxon>
        <taxon>Streptomycetaceae</taxon>
        <taxon>Streptomyces</taxon>
    </lineage>
</organism>
<reference evidence="2" key="1">
    <citation type="submission" date="2022-10" db="EMBL/GenBank/DDBJ databases">
        <title>The complete genomes of actinobacterial strains from the NBC collection.</title>
        <authorList>
            <person name="Joergensen T.S."/>
            <person name="Alvarez Arevalo M."/>
            <person name="Sterndorff E.B."/>
            <person name="Faurdal D."/>
            <person name="Vuksanovic O."/>
            <person name="Mourched A.-S."/>
            <person name="Charusanti P."/>
            <person name="Shaw S."/>
            <person name="Blin K."/>
            <person name="Weber T."/>
        </authorList>
    </citation>
    <scope>NUCLEOTIDE SEQUENCE</scope>
    <source>
        <strain evidence="2">NBC_01393</strain>
    </source>
</reference>
<dbReference type="AlphaFoldDB" id="A0AAU3I1U5"/>
<evidence type="ECO:0000313" key="2">
    <source>
        <dbReference type="EMBL" id="WTZ11139.1"/>
    </source>
</evidence>
<accession>A0AAU3I1U5</accession>
<dbReference type="EMBL" id="CP109546">
    <property type="protein sequence ID" value="WTZ11139.1"/>
    <property type="molecule type" value="Genomic_DNA"/>
</dbReference>
<proteinExistence type="predicted"/>
<evidence type="ECO:0008006" key="3">
    <source>
        <dbReference type="Google" id="ProtNLM"/>
    </source>
</evidence>
<protein>
    <recommendedName>
        <fullName evidence="3">Lipoprotein</fullName>
    </recommendedName>
</protein>
<name>A0AAU3I1U5_9ACTN</name>
<feature type="compositionally biased region" description="Low complexity" evidence="1">
    <location>
        <begin position="11"/>
        <end position="24"/>
    </location>
</feature>
<evidence type="ECO:0000256" key="1">
    <source>
        <dbReference type="SAM" id="MobiDB-lite"/>
    </source>
</evidence>